<dbReference type="GO" id="GO:0016853">
    <property type="term" value="F:isomerase activity"/>
    <property type="evidence" value="ECO:0007669"/>
    <property type="project" value="UniProtKB-KW"/>
</dbReference>
<protein>
    <submittedName>
        <fullName evidence="5">Protein-disulfide isomerase</fullName>
    </submittedName>
</protein>
<comment type="function">
    <text evidence="1">May be required for disulfide bond formation in some proteins.</text>
</comment>
<keyword evidence="3" id="KW-0732">Signal</keyword>
<reference evidence="5 6" key="1">
    <citation type="submission" date="2024-06" db="EMBL/GenBank/DDBJ databases">
        <title>Sorghum-associated microbial communities from plants grown in Nebraska, USA.</title>
        <authorList>
            <person name="Schachtman D."/>
        </authorList>
    </citation>
    <scope>NUCLEOTIDE SEQUENCE [LARGE SCALE GENOMIC DNA]</scope>
    <source>
        <strain evidence="5 6">2814</strain>
    </source>
</reference>
<keyword evidence="5" id="KW-0413">Isomerase</keyword>
<evidence type="ECO:0000256" key="1">
    <source>
        <dbReference type="ARBA" id="ARBA00003565"/>
    </source>
</evidence>
<dbReference type="PROSITE" id="PS51352">
    <property type="entry name" value="THIOREDOXIN_2"/>
    <property type="match status" value="1"/>
</dbReference>
<comment type="caution">
    <text evidence="5">The sequence shown here is derived from an EMBL/GenBank/DDBJ whole genome shotgun (WGS) entry which is preliminary data.</text>
</comment>
<feature type="chain" id="PRO_5046436168" evidence="3">
    <location>
        <begin position="29"/>
        <end position="211"/>
    </location>
</feature>
<evidence type="ECO:0000256" key="3">
    <source>
        <dbReference type="SAM" id="SignalP"/>
    </source>
</evidence>
<comment type="similarity">
    <text evidence="2">Belongs to the thioredoxin family. DsbA subfamily.</text>
</comment>
<dbReference type="SUPFAM" id="SSF52833">
    <property type="entry name" value="Thioredoxin-like"/>
    <property type="match status" value="1"/>
</dbReference>
<dbReference type="RefSeq" id="WP_354087875.1">
    <property type="nucleotide sequence ID" value="NZ_JBEPTF010000001.1"/>
</dbReference>
<dbReference type="InterPro" id="IPR013766">
    <property type="entry name" value="Thioredoxin_domain"/>
</dbReference>
<feature type="domain" description="Thioredoxin" evidence="4">
    <location>
        <begin position="15"/>
        <end position="209"/>
    </location>
</feature>
<gene>
    <name evidence="5" type="ORF">ABIE19_000838</name>
</gene>
<evidence type="ECO:0000313" key="5">
    <source>
        <dbReference type="EMBL" id="MET4682929.1"/>
    </source>
</evidence>
<proteinExistence type="inferred from homology"/>
<dbReference type="InterPro" id="IPR012336">
    <property type="entry name" value="Thioredoxin-like_fold"/>
</dbReference>
<name>A0ABV2R8L5_9CAUL</name>
<dbReference type="EMBL" id="JBEPTF010000001">
    <property type="protein sequence ID" value="MET4682929.1"/>
    <property type="molecule type" value="Genomic_DNA"/>
</dbReference>
<accession>A0ABV2R8L5</accession>
<evidence type="ECO:0000313" key="6">
    <source>
        <dbReference type="Proteomes" id="UP001549313"/>
    </source>
</evidence>
<evidence type="ECO:0000256" key="2">
    <source>
        <dbReference type="ARBA" id="ARBA00005791"/>
    </source>
</evidence>
<dbReference type="PANTHER" id="PTHR13887">
    <property type="entry name" value="GLUTATHIONE S-TRANSFERASE KAPPA"/>
    <property type="match status" value="1"/>
</dbReference>
<dbReference type="Pfam" id="PF13462">
    <property type="entry name" value="Thioredoxin_4"/>
    <property type="match status" value="1"/>
</dbReference>
<keyword evidence="6" id="KW-1185">Reference proteome</keyword>
<dbReference type="Gene3D" id="3.40.30.10">
    <property type="entry name" value="Glutaredoxin"/>
    <property type="match status" value="1"/>
</dbReference>
<organism evidence="5 6">
    <name type="scientific">Brevundimonas faecalis</name>
    <dbReference type="NCBI Taxonomy" id="947378"/>
    <lineage>
        <taxon>Bacteria</taxon>
        <taxon>Pseudomonadati</taxon>
        <taxon>Pseudomonadota</taxon>
        <taxon>Alphaproteobacteria</taxon>
        <taxon>Caulobacterales</taxon>
        <taxon>Caulobacteraceae</taxon>
        <taxon>Brevundimonas</taxon>
    </lineage>
</organism>
<dbReference type="PROSITE" id="PS51257">
    <property type="entry name" value="PROKAR_LIPOPROTEIN"/>
    <property type="match status" value="1"/>
</dbReference>
<dbReference type="Proteomes" id="UP001549313">
    <property type="component" value="Unassembled WGS sequence"/>
</dbReference>
<feature type="signal peptide" evidence="3">
    <location>
        <begin position="1"/>
        <end position="28"/>
    </location>
</feature>
<dbReference type="PANTHER" id="PTHR13887:SF56">
    <property type="entry name" value="THIOREDOXIN-LIKE REDUCTASE RV2466C"/>
    <property type="match status" value="1"/>
</dbReference>
<evidence type="ECO:0000259" key="4">
    <source>
        <dbReference type="PROSITE" id="PS51352"/>
    </source>
</evidence>
<dbReference type="InterPro" id="IPR036249">
    <property type="entry name" value="Thioredoxin-like_sf"/>
</dbReference>
<sequence length="211" mass="22334">MAPTFKYAAMSRRAALTAAALASMALVAGCTGKAGGAAEGDMAMGAGAEAKVTVVEYASVTCGHCAVWNEEVWPEFKTKYVDTKKVRYVFREFPTPPQDIAVAGFLIARCAGEDKYFDVVHDIMASQKEWLTGVQPRTTLFRVGQAAGLSQTQIEECIRDKAAIEKMSDRIKAGIDAGVSGTPTFLVNGVKVADSSLSGLSAAIDAELAKK</sequence>